<proteinExistence type="predicted"/>
<reference evidence="1 2" key="1">
    <citation type="journal article" date="2015" name="Sci. Rep.">
        <title>The power of single molecule real-time sequencing technology in the de novo assembly of a eukaryotic genome.</title>
        <authorList>
            <person name="Sakai H."/>
            <person name="Naito K."/>
            <person name="Ogiso-Tanaka E."/>
            <person name="Takahashi Y."/>
            <person name="Iseki K."/>
            <person name="Muto C."/>
            <person name="Satou K."/>
            <person name="Teruya K."/>
            <person name="Shiroma A."/>
            <person name="Shimoji M."/>
            <person name="Hirano T."/>
            <person name="Itoh T."/>
            <person name="Kaga A."/>
            <person name="Tomooka N."/>
        </authorList>
    </citation>
    <scope>NUCLEOTIDE SEQUENCE [LARGE SCALE GENOMIC DNA]</scope>
    <source>
        <strain evidence="2">cv. Shumari</strain>
    </source>
</reference>
<name>A0A0S3ST13_PHAAN</name>
<dbReference type="EMBL" id="AP015041">
    <property type="protein sequence ID" value="BAT95950.1"/>
    <property type="molecule type" value="Genomic_DNA"/>
</dbReference>
<protein>
    <submittedName>
        <fullName evidence="1">Uncharacterized protein</fullName>
    </submittedName>
</protein>
<dbReference type="Proteomes" id="UP000291084">
    <property type="component" value="Chromosome 8"/>
</dbReference>
<evidence type="ECO:0000313" key="1">
    <source>
        <dbReference type="EMBL" id="BAT95950.1"/>
    </source>
</evidence>
<gene>
    <name evidence="1" type="primary">Vigan.08G279900</name>
    <name evidence="1" type="ORF">VIGAN_08279900</name>
</gene>
<sequence length="75" mass="8560">FFIHVRKLSPFSIHAKQKHPRLSLTMTFYSHFPSLFLVFSDRKWHHSPTTSSEDASIKPSSFPATMATIGAINEI</sequence>
<dbReference type="AlphaFoldDB" id="A0A0S3ST13"/>
<feature type="non-terminal residue" evidence="1">
    <location>
        <position position="1"/>
    </location>
</feature>
<accession>A0A0S3ST13</accession>
<evidence type="ECO:0000313" key="2">
    <source>
        <dbReference type="Proteomes" id="UP000291084"/>
    </source>
</evidence>
<organism evidence="1 2">
    <name type="scientific">Vigna angularis var. angularis</name>
    <dbReference type="NCBI Taxonomy" id="157739"/>
    <lineage>
        <taxon>Eukaryota</taxon>
        <taxon>Viridiplantae</taxon>
        <taxon>Streptophyta</taxon>
        <taxon>Embryophyta</taxon>
        <taxon>Tracheophyta</taxon>
        <taxon>Spermatophyta</taxon>
        <taxon>Magnoliopsida</taxon>
        <taxon>eudicotyledons</taxon>
        <taxon>Gunneridae</taxon>
        <taxon>Pentapetalae</taxon>
        <taxon>rosids</taxon>
        <taxon>fabids</taxon>
        <taxon>Fabales</taxon>
        <taxon>Fabaceae</taxon>
        <taxon>Papilionoideae</taxon>
        <taxon>50 kb inversion clade</taxon>
        <taxon>NPAAA clade</taxon>
        <taxon>indigoferoid/millettioid clade</taxon>
        <taxon>Phaseoleae</taxon>
        <taxon>Vigna</taxon>
    </lineage>
</organism>
<keyword evidence="2" id="KW-1185">Reference proteome</keyword>